<dbReference type="EMBL" id="DSZT01000197">
    <property type="protein sequence ID" value="HGU42496.1"/>
    <property type="molecule type" value="Genomic_DNA"/>
</dbReference>
<dbReference type="Gene3D" id="2.160.20.10">
    <property type="entry name" value="Single-stranded right-handed beta-helix, Pectin lyase-like"/>
    <property type="match status" value="1"/>
</dbReference>
<dbReference type="InterPro" id="IPR012334">
    <property type="entry name" value="Pectin_lyas_fold"/>
</dbReference>
<accession>A0A7C4RYN1</accession>
<comment type="caution">
    <text evidence="1">The sequence shown here is derived from an EMBL/GenBank/DDBJ whole genome shotgun (WGS) entry which is preliminary data.</text>
</comment>
<proteinExistence type="predicted"/>
<dbReference type="SUPFAM" id="SSF51126">
    <property type="entry name" value="Pectin lyase-like"/>
    <property type="match status" value="1"/>
</dbReference>
<protein>
    <recommendedName>
        <fullName evidence="2">Right handed beta helix domain-containing protein</fullName>
    </recommendedName>
</protein>
<gene>
    <name evidence="1" type="ORF">ENT72_06250</name>
</gene>
<dbReference type="AlphaFoldDB" id="A0A7C4RYN1"/>
<sequence length="484" mass="54237">MHSIHQKILATALATIIITAVYIVNAQLTNTTTIYNAGQISTTKIWAKSGYWRDIQAAVDAVAAAGGGMVYIPEGVWDFVNINESWTGYRVIIPEGVSVFGAPTQRTSGLLYDGIGQNPNGQVVEWRTILRLPWDVPCSWRGNNNPPPEGSAPTNVYWFKIAGTGNPNKPSRFSDIKMVGYRSINASSLYVVHGIYIENVVNFRVDHCCFEHICGGAVMVWGEYSRGVIDHCILNNTVGYAGYPSYLDTVGYGIRVGRAYKDLWEQNLTKVLGQYTDYTIFIENCYFTKWRHCIAANDGAHYVFRHNTVENGLGYTECDAHGWFQTACYNPSHGAIANPTAVWNGTDWVCSQCGSPLRSSRSESYFIITEVGTRAVEIYNNKFINATQSPWTITLRGGAGVVFNNTAGGGTYKYFVYLWLDNTNREEGAKVRINHLYIWNNNIGSLAEIVEYDPNNQITEDVNYFRHAPSWYTPYQYPHPLTQS</sequence>
<name>A0A7C4RYN1_FERPE</name>
<organism evidence="1">
    <name type="scientific">Fervidobacterium pennivorans</name>
    <dbReference type="NCBI Taxonomy" id="93466"/>
    <lineage>
        <taxon>Bacteria</taxon>
        <taxon>Thermotogati</taxon>
        <taxon>Thermotogota</taxon>
        <taxon>Thermotogae</taxon>
        <taxon>Thermotogales</taxon>
        <taxon>Fervidobacteriaceae</taxon>
        <taxon>Fervidobacterium</taxon>
    </lineage>
</organism>
<reference evidence="1" key="1">
    <citation type="journal article" date="2020" name="mSystems">
        <title>Genome- and Community-Level Interaction Insights into Carbon Utilization and Element Cycling Functions of Hydrothermarchaeota in Hydrothermal Sediment.</title>
        <authorList>
            <person name="Zhou Z."/>
            <person name="Liu Y."/>
            <person name="Xu W."/>
            <person name="Pan J."/>
            <person name="Luo Z.H."/>
            <person name="Li M."/>
        </authorList>
    </citation>
    <scope>NUCLEOTIDE SEQUENCE [LARGE SCALE GENOMIC DNA]</scope>
    <source>
        <strain evidence="1">SpSt-604</strain>
    </source>
</reference>
<evidence type="ECO:0000313" key="1">
    <source>
        <dbReference type="EMBL" id="HGU42496.1"/>
    </source>
</evidence>
<evidence type="ECO:0008006" key="2">
    <source>
        <dbReference type="Google" id="ProtNLM"/>
    </source>
</evidence>
<dbReference type="InterPro" id="IPR011050">
    <property type="entry name" value="Pectin_lyase_fold/virulence"/>
</dbReference>